<dbReference type="SUPFAM" id="SSF56112">
    <property type="entry name" value="Protein kinase-like (PK-like)"/>
    <property type="match status" value="1"/>
</dbReference>
<dbReference type="InterPro" id="IPR004712">
    <property type="entry name" value="Na+/H+_antiporter_fungi"/>
</dbReference>
<feature type="region of interest" description="Disordered" evidence="5">
    <location>
        <begin position="730"/>
        <end position="821"/>
    </location>
</feature>
<dbReference type="EMBL" id="JAQQWI010000013">
    <property type="protein sequence ID" value="KAK8013584.1"/>
    <property type="molecule type" value="Genomic_DNA"/>
</dbReference>
<evidence type="ECO:0000256" key="4">
    <source>
        <dbReference type="ARBA" id="ARBA00023136"/>
    </source>
</evidence>
<dbReference type="Proteomes" id="UP001396898">
    <property type="component" value="Unassembled WGS sequence"/>
</dbReference>
<dbReference type="Pfam" id="PF00999">
    <property type="entry name" value="Na_H_Exchanger"/>
    <property type="match status" value="1"/>
</dbReference>
<dbReference type="PROSITE" id="PS50011">
    <property type="entry name" value="PROTEIN_KINASE_DOM"/>
    <property type="match status" value="1"/>
</dbReference>
<dbReference type="SMART" id="SM00220">
    <property type="entry name" value="S_TKc"/>
    <property type="match status" value="1"/>
</dbReference>
<keyword evidence="2 6" id="KW-0812">Transmembrane</keyword>
<dbReference type="InterPro" id="IPR006153">
    <property type="entry name" value="Cation/H_exchanger_TM"/>
</dbReference>
<dbReference type="InterPro" id="IPR008271">
    <property type="entry name" value="Ser/Thr_kinase_AS"/>
</dbReference>
<reference evidence="8 9" key="1">
    <citation type="submission" date="2023-01" db="EMBL/GenBank/DDBJ databases">
        <title>Analysis of 21 Apiospora genomes using comparative genomics revels a genus with tremendous synthesis potential of carbohydrate active enzymes and secondary metabolites.</title>
        <authorList>
            <person name="Sorensen T."/>
        </authorList>
    </citation>
    <scope>NUCLEOTIDE SEQUENCE [LARGE SCALE GENOMIC DNA]</scope>
    <source>
        <strain evidence="8 9">CBS 20057</strain>
    </source>
</reference>
<evidence type="ECO:0000313" key="8">
    <source>
        <dbReference type="EMBL" id="KAK8013584.1"/>
    </source>
</evidence>
<feature type="compositionally biased region" description="Basic and acidic residues" evidence="5">
    <location>
        <begin position="777"/>
        <end position="801"/>
    </location>
</feature>
<evidence type="ECO:0000256" key="3">
    <source>
        <dbReference type="ARBA" id="ARBA00022989"/>
    </source>
</evidence>
<feature type="transmembrane region" description="Helical" evidence="6">
    <location>
        <begin position="591"/>
        <end position="614"/>
    </location>
</feature>
<name>A0ABR1RJY3_9PEZI</name>
<gene>
    <name evidence="8" type="ORF">PG991_009177</name>
</gene>
<evidence type="ECO:0000313" key="9">
    <source>
        <dbReference type="Proteomes" id="UP001396898"/>
    </source>
</evidence>
<dbReference type="PANTHER" id="PTHR31382:SF1">
    <property type="entry name" value="SODIUM ION_PROTON EXCHANGER (EUROFUNG)"/>
    <property type="match status" value="1"/>
</dbReference>
<evidence type="ECO:0000259" key="7">
    <source>
        <dbReference type="PROSITE" id="PS50011"/>
    </source>
</evidence>
<feature type="transmembrane region" description="Helical" evidence="6">
    <location>
        <begin position="620"/>
        <end position="642"/>
    </location>
</feature>
<organism evidence="8 9">
    <name type="scientific">Apiospora marii</name>
    <dbReference type="NCBI Taxonomy" id="335849"/>
    <lineage>
        <taxon>Eukaryota</taxon>
        <taxon>Fungi</taxon>
        <taxon>Dikarya</taxon>
        <taxon>Ascomycota</taxon>
        <taxon>Pezizomycotina</taxon>
        <taxon>Sordariomycetes</taxon>
        <taxon>Xylariomycetidae</taxon>
        <taxon>Amphisphaeriales</taxon>
        <taxon>Apiosporaceae</taxon>
        <taxon>Apiospora</taxon>
    </lineage>
</organism>
<feature type="transmembrane region" description="Helical" evidence="6">
    <location>
        <begin position="561"/>
        <end position="579"/>
    </location>
</feature>
<keyword evidence="4 6" id="KW-0472">Membrane</keyword>
<dbReference type="PROSITE" id="PS00108">
    <property type="entry name" value="PROTEIN_KINASE_ST"/>
    <property type="match status" value="1"/>
</dbReference>
<dbReference type="InterPro" id="IPR038770">
    <property type="entry name" value="Na+/solute_symporter_sf"/>
</dbReference>
<keyword evidence="3 6" id="KW-1133">Transmembrane helix</keyword>
<feature type="transmembrane region" description="Helical" evidence="6">
    <location>
        <begin position="260"/>
        <end position="281"/>
    </location>
</feature>
<protein>
    <recommendedName>
        <fullName evidence="7">Protein kinase domain-containing protein</fullName>
    </recommendedName>
</protein>
<comment type="caution">
    <text evidence="8">The sequence shown here is derived from an EMBL/GenBank/DDBJ whole genome shotgun (WGS) entry which is preliminary data.</text>
</comment>
<comment type="subcellular location">
    <subcellularLocation>
        <location evidence="1">Membrane</location>
        <topology evidence="1">Multi-pass membrane protein</topology>
    </subcellularLocation>
</comment>
<evidence type="ECO:0000256" key="2">
    <source>
        <dbReference type="ARBA" id="ARBA00022692"/>
    </source>
</evidence>
<dbReference type="InterPro" id="IPR000719">
    <property type="entry name" value="Prot_kinase_dom"/>
</dbReference>
<dbReference type="InterPro" id="IPR011009">
    <property type="entry name" value="Kinase-like_dom_sf"/>
</dbReference>
<evidence type="ECO:0000256" key="5">
    <source>
        <dbReference type="SAM" id="MobiDB-lite"/>
    </source>
</evidence>
<feature type="domain" description="Protein kinase" evidence="7">
    <location>
        <begin position="1"/>
        <end position="195"/>
    </location>
</feature>
<feature type="transmembrane region" description="Helical" evidence="6">
    <location>
        <begin position="356"/>
        <end position="379"/>
    </location>
</feature>
<dbReference type="PANTHER" id="PTHR31382">
    <property type="entry name" value="NA(+)/H(+) ANTIPORTER"/>
    <property type="match status" value="1"/>
</dbReference>
<dbReference type="Gene3D" id="1.10.510.10">
    <property type="entry name" value="Transferase(Phosphotransferase) domain 1"/>
    <property type="match status" value="1"/>
</dbReference>
<feature type="transmembrane region" description="Helical" evidence="6">
    <location>
        <begin position="663"/>
        <end position="684"/>
    </location>
</feature>
<keyword evidence="9" id="KW-1185">Reference proteome</keyword>
<feature type="transmembrane region" description="Helical" evidence="6">
    <location>
        <begin position="470"/>
        <end position="488"/>
    </location>
</feature>
<dbReference type="Pfam" id="PF00069">
    <property type="entry name" value="Pkinase"/>
    <property type="match status" value="1"/>
</dbReference>
<feature type="transmembrane region" description="Helical" evidence="6">
    <location>
        <begin position="508"/>
        <end position="541"/>
    </location>
</feature>
<evidence type="ECO:0000256" key="1">
    <source>
        <dbReference type="ARBA" id="ARBA00004141"/>
    </source>
</evidence>
<proteinExistence type="predicted"/>
<dbReference type="Gene3D" id="1.20.1530.20">
    <property type="match status" value="1"/>
</dbReference>
<sequence length="821" mass="90772">MAGTLSSLLDAAGGPLANSEADCFFKQLARGVEYLHDDVGIAHCDLKPENLLLTTEGRLKISDFGFSQWIAPNLEGSGSGSGSDEIRMFSSGRGSKPYIAPEEYTQSEFDGRAADVWACGVIYMQMRLFPHHLWYQARRDDAYYTRYIEDRRVEEGHAPIEALEPERYRNVVYSILDPLPTRKLTVAQFLKSEWGRSIRVCEAGCEKKEKQKPLLDPSLIAANHSQSHSTTSHKPSTTGKSSQSLAVLHPEMPSLDLSNFNVVISVLGAWISIYGLVSYLLKERFYMSEALISLLSGVVASPHATNFIRPLEYALGSEENLEAITLYFSRLVLGVQLVLAGVQLPSRYLKREWKPLSILLGPVMVAMWLLTSLLIWGLVPSVPFLHALAIGACVTPTDPVLSNVIVKGKFADHNIPKELQRIIIAESGANDGLGYPFLFFALYLIKYLGDGGHAESGGGGMAMGLWFGETWGYTILLSVAYGAVVGWVAKEALHFAEDRKWVDRESFLVFALSLALFITGTCGLIGSDDVLACFIAGNVFTWDDWFRLETLDDSLQPTIDMLLNVTIFMWYGAVCPWHKFIDNDVIPIYRLVPLGILVLLFRRPPVIIGLHWWIRQIEDIRQAIFMGFFGPVGVSGIFYMYITIEFIKTLDQEGKTRPDVARLAEMVTVIVWFIAICSVVVHGLSIPMGKLGFYLPRTLSFSISEDRGDAPSGFRGRVSNILPRVALGSGSRLNTNAEGTPMGSRSGSRHASSRVNGPVTRPDGHVPADEAVSGSIERMEREAGRRPVSPKRPDRTIRFPDDEPTPPRVSDGDTPTKSGSD</sequence>
<accession>A0ABR1RJY3</accession>
<evidence type="ECO:0000256" key="6">
    <source>
        <dbReference type="SAM" id="Phobius"/>
    </source>
</evidence>